<keyword evidence="3" id="KW-1185">Reference proteome</keyword>
<dbReference type="AlphaFoldDB" id="A0A1H0DQK2"/>
<dbReference type="EMBL" id="FNIL01000003">
    <property type="protein sequence ID" value="SDN72422.1"/>
    <property type="molecule type" value="Genomic_DNA"/>
</dbReference>
<reference evidence="3" key="1">
    <citation type="submission" date="2016-10" db="EMBL/GenBank/DDBJ databases">
        <authorList>
            <person name="Varghese N."/>
            <person name="Submissions S."/>
        </authorList>
    </citation>
    <scope>NUCLEOTIDE SEQUENCE [LARGE SCALE GENOMIC DNA]</scope>
    <source>
        <strain evidence="3">CGMCC 1.10369</strain>
    </source>
</reference>
<dbReference type="RefSeq" id="WP_090841927.1">
    <property type="nucleotide sequence ID" value="NZ_FNIL01000003.1"/>
</dbReference>
<sequence length="120" mass="13326">MSKPIICSYCGKPVGSRAELTTAAKLGKINAYHNKCYADYIPGQKTFFLNEYPINGFSGNVSILVSFGAVIFLSVYLEPWQTALIAAIAFLTLVYRLLSYFIHEKPLPKTREIPSEGAEQ</sequence>
<evidence type="ECO:0000256" key="1">
    <source>
        <dbReference type="SAM" id="Phobius"/>
    </source>
</evidence>
<feature type="transmembrane region" description="Helical" evidence="1">
    <location>
        <begin position="83"/>
        <end position="102"/>
    </location>
</feature>
<proteinExistence type="predicted"/>
<name>A0A1H0DQK2_9BACI</name>
<evidence type="ECO:0000313" key="3">
    <source>
        <dbReference type="Proteomes" id="UP000198778"/>
    </source>
</evidence>
<keyword evidence="1" id="KW-0812">Transmembrane</keyword>
<dbReference type="STRING" id="745820.SAMN04488053_10347"/>
<accession>A0A1H0DQK2</accession>
<evidence type="ECO:0000313" key="2">
    <source>
        <dbReference type="EMBL" id="SDN72422.1"/>
    </source>
</evidence>
<dbReference type="Proteomes" id="UP000198778">
    <property type="component" value="Unassembled WGS sequence"/>
</dbReference>
<evidence type="ECO:0008006" key="4">
    <source>
        <dbReference type="Google" id="ProtNLM"/>
    </source>
</evidence>
<protein>
    <recommendedName>
        <fullName evidence="4">Permease</fullName>
    </recommendedName>
</protein>
<feature type="transmembrane region" description="Helical" evidence="1">
    <location>
        <begin position="57"/>
        <end position="77"/>
    </location>
</feature>
<gene>
    <name evidence="2" type="ORF">SAMN04488053_10347</name>
</gene>
<keyword evidence="1" id="KW-0472">Membrane</keyword>
<keyword evidence="1" id="KW-1133">Transmembrane helix</keyword>
<organism evidence="2 3">
    <name type="scientific">Alkalicoccus daliensis</name>
    <dbReference type="NCBI Taxonomy" id="745820"/>
    <lineage>
        <taxon>Bacteria</taxon>
        <taxon>Bacillati</taxon>
        <taxon>Bacillota</taxon>
        <taxon>Bacilli</taxon>
        <taxon>Bacillales</taxon>
        <taxon>Bacillaceae</taxon>
        <taxon>Alkalicoccus</taxon>
    </lineage>
</organism>
<dbReference type="OrthoDB" id="2657646at2"/>